<dbReference type="InterPro" id="IPR022417">
    <property type="entry name" value="Porphobilin_deaminase_N"/>
</dbReference>
<dbReference type="PANTHER" id="PTHR11557">
    <property type="entry name" value="PORPHOBILINOGEN DEAMINASE"/>
    <property type="match status" value="1"/>
</dbReference>
<name>A0A7C3V8D3_9BACT</name>
<evidence type="ECO:0000256" key="2">
    <source>
        <dbReference type="ARBA" id="ARBA00004735"/>
    </source>
</evidence>
<dbReference type="PIRSF" id="PIRSF001438">
    <property type="entry name" value="4pyrrol_synth_OHMeBilane_synth"/>
    <property type="match status" value="1"/>
</dbReference>
<dbReference type="InterPro" id="IPR022418">
    <property type="entry name" value="Porphobilinogen_deaminase_C"/>
</dbReference>
<evidence type="ECO:0000256" key="4">
    <source>
        <dbReference type="ARBA" id="ARBA00011245"/>
    </source>
</evidence>
<dbReference type="EMBL" id="DTMF01000218">
    <property type="protein sequence ID" value="HGF34520.1"/>
    <property type="molecule type" value="Genomic_DNA"/>
</dbReference>
<dbReference type="FunFam" id="3.40.190.10:FF:000005">
    <property type="entry name" value="Porphobilinogen deaminase"/>
    <property type="match status" value="1"/>
</dbReference>
<comment type="caution">
    <text evidence="11">The sequence shown here is derived from an EMBL/GenBank/DDBJ whole genome shotgun (WGS) entry which is preliminary data.</text>
</comment>
<feature type="modified residue" description="S-(dipyrrolylmethanemethyl)cysteine" evidence="8">
    <location>
        <position position="241"/>
    </location>
</feature>
<comment type="subunit">
    <text evidence="4 8">Monomer.</text>
</comment>
<keyword evidence="5 8" id="KW-0808">Transferase</keyword>
<evidence type="ECO:0000256" key="3">
    <source>
        <dbReference type="ARBA" id="ARBA00005638"/>
    </source>
</evidence>
<dbReference type="GO" id="GO:0004418">
    <property type="term" value="F:hydroxymethylbilane synthase activity"/>
    <property type="evidence" value="ECO:0007669"/>
    <property type="project" value="UniProtKB-UniRule"/>
</dbReference>
<dbReference type="UniPathway" id="UPA00251">
    <property type="reaction ID" value="UER00319"/>
</dbReference>
<dbReference type="FunFam" id="3.40.190.10:FF:000004">
    <property type="entry name" value="Porphobilinogen deaminase"/>
    <property type="match status" value="1"/>
</dbReference>
<feature type="domain" description="Porphobilinogen deaminase C-terminal" evidence="10">
    <location>
        <begin position="226"/>
        <end position="294"/>
    </location>
</feature>
<dbReference type="GO" id="GO:0006782">
    <property type="term" value="P:protoporphyrinogen IX biosynthetic process"/>
    <property type="evidence" value="ECO:0007669"/>
    <property type="project" value="UniProtKB-UniRule"/>
</dbReference>
<dbReference type="Gene3D" id="3.40.190.10">
    <property type="entry name" value="Periplasmic binding protein-like II"/>
    <property type="match status" value="2"/>
</dbReference>
<accession>A0A7C3V8D3</accession>
<comment type="catalytic activity">
    <reaction evidence="7 8">
        <text>4 porphobilinogen + H2O = hydroxymethylbilane + 4 NH4(+)</text>
        <dbReference type="Rhea" id="RHEA:13185"/>
        <dbReference type="ChEBI" id="CHEBI:15377"/>
        <dbReference type="ChEBI" id="CHEBI:28938"/>
        <dbReference type="ChEBI" id="CHEBI:57845"/>
        <dbReference type="ChEBI" id="CHEBI:58126"/>
        <dbReference type="EC" id="2.5.1.61"/>
    </reaction>
</comment>
<dbReference type="PRINTS" id="PR00151">
    <property type="entry name" value="PORPHBDMNASE"/>
</dbReference>
<comment type="similarity">
    <text evidence="3 8">Belongs to the HMBS family.</text>
</comment>
<evidence type="ECO:0000256" key="5">
    <source>
        <dbReference type="ARBA" id="ARBA00022679"/>
    </source>
</evidence>
<dbReference type="Pfam" id="PF01379">
    <property type="entry name" value="Porphobil_deam"/>
    <property type="match status" value="1"/>
</dbReference>
<gene>
    <name evidence="8 11" type="primary">hemC</name>
    <name evidence="11" type="ORF">ENW96_09075</name>
</gene>
<dbReference type="Pfam" id="PF03900">
    <property type="entry name" value="Porphobil_deamC"/>
    <property type="match status" value="1"/>
</dbReference>
<dbReference type="GO" id="GO:0005737">
    <property type="term" value="C:cytoplasm"/>
    <property type="evidence" value="ECO:0007669"/>
    <property type="project" value="UniProtKB-UniRule"/>
</dbReference>
<evidence type="ECO:0000259" key="9">
    <source>
        <dbReference type="Pfam" id="PF01379"/>
    </source>
</evidence>
<reference evidence="11" key="1">
    <citation type="journal article" date="2020" name="mSystems">
        <title>Genome- and Community-Level Interaction Insights into Carbon Utilization and Element Cycling Functions of Hydrothermarchaeota in Hydrothermal Sediment.</title>
        <authorList>
            <person name="Zhou Z."/>
            <person name="Liu Y."/>
            <person name="Xu W."/>
            <person name="Pan J."/>
            <person name="Luo Z.H."/>
            <person name="Li M."/>
        </authorList>
    </citation>
    <scope>NUCLEOTIDE SEQUENCE [LARGE SCALE GENOMIC DNA]</scope>
    <source>
        <strain evidence="11">SpSt-897</strain>
    </source>
</reference>
<comment type="function">
    <text evidence="1 8">Tetrapolymerization of the monopyrrole PBG into the hydroxymethylbilane pre-uroporphyrinogen in several discrete steps.</text>
</comment>
<dbReference type="InterPro" id="IPR000860">
    <property type="entry name" value="HemC"/>
</dbReference>
<comment type="miscellaneous">
    <text evidence="8">The porphobilinogen subunits are added to the dipyrromethane group.</text>
</comment>
<dbReference type="InterPro" id="IPR036803">
    <property type="entry name" value="Porphobilinogen_deaminase_C_sf"/>
</dbReference>
<organism evidence="11">
    <name type="scientific">Desulfobacca acetoxidans</name>
    <dbReference type="NCBI Taxonomy" id="60893"/>
    <lineage>
        <taxon>Bacteria</taxon>
        <taxon>Pseudomonadati</taxon>
        <taxon>Thermodesulfobacteriota</taxon>
        <taxon>Desulfobaccia</taxon>
        <taxon>Desulfobaccales</taxon>
        <taxon>Desulfobaccaceae</taxon>
        <taxon>Desulfobacca</taxon>
    </lineage>
</organism>
<dbReference type="HAMAP" id="MF_00260">
    <property type="entry name" value="Porphobil_deam"/>
    <property type="match status" value="1"/>
</dbReference>
<keyword evidence="6 8" id="KW-0627">Porphyrin biosynthesis</keyword>
<dbReference type="NCBIfam" id="TIGR00212">
    <property type="entry name" value="hemC"/>
    <property type="match status" value="1"/>
</dbReference>
<dbReference type="EC" id="2.5.1.61" evidence="8"/>
<comment type="pathway">
    <text evidence="2">Porphyrin-containing compound metabolism; protoporphyrin-IX biosynthesis; coproporphyrinogen-III from 5-aminolevulinate: step 2/4.</text>
</comment>
<comment type="cofactor">
    <cofactor evidence="8">
        <name>dipyrromethane</name>
        <dbReference type="ChEBI" id="CHEBI:60342"/>
    </cofactor>
    <text evidence="8">Binds 1 dipyrromethane group covalently.</text>
</comment>
<protein>
    <recommendedName>
        <fullName evidence="8">Porphobilinogen deaminase</fullName>
        <shortName evidence="8">PBG</shortName>
        <ecNumber evidence="8">2.5.1.61</ecNumber>
    </recommendedName>
    <alternativeName>
        <fullName evidence="8">Hydroxymethylbilane synthase</fullName>
        <shortName evidence="8">HMBS</shortName>
    </alternativeName>
    <alternativeName>
        <fullName evidence="8">Pre-uroporphyrinogen synthase</fullName>
    </alternativeName>
</protein>
<proteinExistence type="inferred from homology"/>
<sequence>MPRTIRIGSRGSRLALAQTHWVEAQLQDRHPGLATDVVIIKTTGDKLKDVPLAQVGGKGLFIKEIEEALLAGEVDLAVHSLKDMPAELPPGCTLGAVPPREDCRDAFISQRYGSLKEIPPGGRVGTGSLRRKVQILHRRPDLEVVHLRGNVDTRLRKLETEGLDAIILAAAGLKRLGLGHIPRGYLSTEEMLPAIGQGALGLEVRAADQEMLDLLAPLNHVPTQVAVTAERAFLARLEGGCLVPVAALGRLAGEVLTLDALISDLEGRSVFQDHLAGPPAEAGSMGRRLAEMLLAQGGGKILEDIYGRPL</sequence>
<dbReference type="PROSITE" id="PS00533">
    <property type="entry name" value="PORPHOBILINOGEN_DEAM"/>
    <property type="match status" value="1"/>
</dbReference>
<dbReference type="CDD" id="cd13646">
    <property type="entry name" value="PBP2_EcHMBS_like"/>
    <property type="match status" value="1"/>
</dbReference>
<evidence type="ECO:0000259" key="10">
    <source>
        <dbReference type="Pfam" id="PF03900"/>
    </source>
</evidence>
<dbReference type="InterPro" id="IPR022419">
    <property type="entry name" value="Porphobilin_deaminase_cofac_BS"/>
</dbReference>
<dbReference type="Gene3D" id="3.30.160.40">
    <property type="entry name" value="Porphobilinogen deaminase, C-terminal domain"/>
    <property type="match status" value="1"/>
</dbReference>
<dbReference type="PANTHER" id="PTHR11557:SF0">
    <property type="entry name" value="PORPHOBILINOGEN DEAMINASE"/>
    <property type="match status" value="1"/>
</dbReference>
<evidence type="ECO:0000256" key="1">
    <source>
        <dbReference type="ARBA" id="ARBA00002869"/>
    </source>
</evidence>
<evidence type="ECO:0000313" key="11">
    <source>
        <dbReference type="EMBL" id="HGF34520.1"/>
    </source>
</evidence>
<evidence type="ECO:0000256" key="8">
    <source>
        <dbReference type="HAMAP-Rule" id="MF_00260"/>
    </source>
</evidence>
<feature type="domain" description="Porphobilinogen deaminase N-terminal" evidence="9">
    <location>
        <begin position="5"/>
        <end position="212"/>
    </location>
</feature>
<dbReference type="SUPFAM" id="SSF53850">
    <property type="entry name" value="Periplasmic binding protein-like II"/>
    <property type="match status" value="1"/>
</dbReference>
<dbReference type="SUPFAM" id="SSF54782">
    <property type="entry name" value="Porphobilinogen deaminase (hydroxymethylbilane synthase), C-terminal domain"/>
    <property type="match status" value="1"/>
</dbReference>
<evidence type="ECO:0000256" key="7">
    <source>
        <dbReference type="ARBA" id="ARBA00048169"/>
    </source>
</evidence>
<evidence type="ECO:0000256" key="6">
    <source>
        <dbReference type="ARBA" id="ARBA00023244"/>
    </source>
</evidence>
<dbReference type="AlphaFoldDB" id="A0A7C3V8D3"/>